<gene>
    <name evidence="7" type="ORF">C8N24_5137</name>
</gene>
<dbReference type="Proteomes" id="UP000278962">
    <property type="component" value="Unassembled WGS sequence"/>
</dbReference>
<protein>
    <submittedName>
        <fullName evidence="7">FAD/FMN-containing dehydrogenase</fullName>
    </submittedName>
</protein>
<dbReference type="InterPro" id="IPR050416">
    <property type="entry name" value="FAD-linked_Oxidoreductase"/>
</dbReference>
<evidence type="ECO:0000256" key="1">
    <source>
        <dbReference type="ARBA" id="ARBA00001974"/>
    </source>
</evidence>
<dbReference type="InterPro" id="IPR016169">
    <property type="entry name" value="FAD-bd_PCMH_sub2"/>
</dbReference>
<evidence type="ECO:0000256" key="4">
    <source>
        <dbReference type="ARBA" id="ARBA00022827"/>
    </source>
</evidence>
<keyword evidence="5" id="KW-0560">Oxidoreductase</keyword>
<dbReference type="PANTHER" id="PTHR42973">
    <property type="entry name" value="BINDING OXIDOREDUCTASE, PUTATIVE (AFU_ORTHOLOGUE AFUA_1G17690)-RELATED"/>
    <property type="match status" value="1"/>
</dbReference>
<evidence type="ECO:0000313" key="8">
    <source>
        <dbReference type="Proteomes" id="UP000278962"/>
    </source>
</evidence>
<dbReference type="OrthoDB" id="5169292at2"/>
<dbReference type="InterPro" id="IPR036318">
    <property type="entry name" value="FAD-bd_PCMH-like_sf"/>
</dbReference>
<dbReference type="InterPro" id="IPR012951">
    <property type="entry name" value="BBE"/>
</dbReference>
<keyword evidence="4" id="KW-0274">FAD</keyword>
<keyword evidence="3" id="KW-0285">Flavoprotein</keyword>
<comment type="caution">
    <text evidence="7">The sequence shown here is derived from an EMBL/GenBank/DDBJ whole genome shotgun (WGS) entry which is preliminary data.</text>
</comment>
<evidence type="ECO:0000313" key="7">
    <source>
        <dbReference type="EMBL" id="RKQ87117.1"/>
    </source>
</evidence>
<reference evidence="7 8" key="1">
    <citation type="submission" date="2018-10" db="EMBL/GenBank/DDBJ databases">
        <title>Genomic Encyclopedia of Archaeal and Bacterial Type Strains, Phase II (KMG-II): from individual species to whole genera.</title>
        <authorList>
            <person name="Goeker M."/>
        </authorList>
    </citation>
    <scope>NUCLEOTIDE SEQUENCE [LARGE SCALE GENOMIC DNA]</scope>
    <source>
        <strain evidence="7 8">DSM 14954</strain>
    </source>
</reference>
<dbReference type="EMBL" id="RBIL01000002">
    <property type="protein sequence ID" value="RKQ87117.1"/>
    <property type="molecule type" value="Genomic_DNA"/>
</dbReference>
<keyword evidence="8" id="KW-1185">Reference proteome</keyword>
<evidence type="ECO:0000256" key="5">
    <source>
        <dbReference type="ARBA" id="ARBA00023002"/>
    </source>
</evidence>
<proteinExistence type="inferred from homology"/>
<dbReference type="PROSITE" id="PS51387">
    <property type="entry name" value="FAD_PCMH"/>
    <property type="match status" value="1"/>
</dbReference>
<evidence type="ECO:0000259" key="6">
    <source>
        <dbReference type="PROSITE" id="PS51387"/>
    </source>
</evidence>
<dbReference type="PANTHER" id="PTHR42973:SF39">
    <property type="entry name" value="FAD-BINDING PCMH-TYPE DOMAIN-CONTAINING PROTEIN"/>
    <property type="match status" value="1"/>
</dbReference>
<dbReference type="Gene3D" id="3.40.462.20">
    <property type="match status" value="1"/>
</dbReference>
<dbReference type="AlphaFoldDB" id="A0A660KZJ6"/>
<dbReference type="InterPro" id="IPR016167">
    <property type="entry name" value="FAD-bd_PCMH_sub1"/>
</dbReference>
<evidence type="ECO:0000256" key="2">
    <source>
        <dbReference type="ARBA" id="ARBA00005466"/>
    </source>
</evidence>
<organism evidence="7 8">
    <name type="scientific">Solirubrobacter pauli</name>
    <dbReference type="NCBI Taxonomy" id="166793"/>
    <lineage>
        <taxon>Bacteria</taxon>
        <taxon>Bacillati</taxon>
        <taxon>Actinomycetota</taxon>
        <taxon>Thermoleophilia</taxon>
        <taxon>Solirubrobacterales</taxon>
        <taxon>Solirubrobacteraceae</taxon>
        <taxon>Solirubrobacter</taxon>
    </lineage>
</organism>
<name>A0A660KZJ6_9ACTN</name>
<comment type="similarity">
    <text evidence="2">Belongs to the oxygen-dependent FAD-linked oxidoreductase family.</text>
</comment>
<dbReference type="RefSeq" id="WP_121255405.1">
    <property type="nucleotide sequence ID" value="NZ_RBIL01000002.1"/>
</dbReference>
<feature type="domain" description="FAD-binding PCMH-type" evidence="6">
    <location>
        <begin position="32"/>
        <end position="202"/>
    </location>
</feature>
<dbReference type="SUPFAM" id="SSF56176">
    <property type="entry name" value="FAD-binding/transporter-associated domain-like"/>
    <property type="match status" value="1"/>
</dbReference>
<accession>A0A660KZJ6</accession>
<dbReference type="GO" id="GO:0071949">
    <property type="term" value="F:FAD binding"/>
    <property type="evidence" value="ECO:0007669"/>
    <property type="project" value="InterPro"/>
</dbReference>
<sequence>MLSATLPSLSAGFVYPGDPGWDEARSAFNLTLDQHPAAITLPVTARDVAAAVRYARAAGWRVAPQSTAHNQGALGDLSDTLLLNVQGLQDVHVDPGALRVRVGAGVRWERVVGRLNAYGLAALHGSSPDVGVTGYSLGGGIGWLSRRYGMQANAVTAIELVTADGALVRCDHAHHADLFWALRGGGGNFGVVTALEFAVHPVDELYAGALFFPYERAADVLHAWTRMLPHLPDALMTWVTLGHFPPIPDVPAFARGRSFAIVQGAFLGAEGDGWELLRPLRELGPIRDTFANVPPIVLADLAMDPLDPLPFHLTHHLVDALPIEALLQRSDLSLMQFRHMGGALHRATADAGVRATLPGEICAMALGVVMDEDSGRAVRRSLDAFDAALQPYRAGDYPNFVEEPSDGSRYFAPEDWQRLRAIKRDYDPTDVFAGNIRIAPAS</sequence>
<dbReference type="Pfam" id="PF01565">
    <property type="entry name" value="FAD_binding_4"/>
    <property type="match status" value="1"/>
</dbReference>
<comment type="cofactor">
    <cofactor evidence="1">
        <name>FAD</name>
        <dbReference type="ChEBI" id="CHEBI:57692"/>
    </cofactor>
</comment>
<evidence type="ECO:0000256" key="3">
    <source>
        <dbReference type="ARBA" id="ARBA00022630"/>
    </source>
</evidence>
<dbReference type="Gene3D" id="3.30.465.10">
    <property type="match status" value="1"/>
</dbReference>
<dbReference type="InterPro" id="IPR006094">
    <property type="entry name" value="Oxid_FAD_bind_N"/>
</dbReference>
<dbReference type="Gene3D" id="3.30.43.10">
    <property type="entry name" value="Uridine Diphospho-n-acetylenolpyruvylglucosamine Reductase, domain 2"/>
    <property type="match status" value="1"/>
</dbReference>
<dbReference type="InterPro" id="IPR016166">
    <property type="entry name" value="FAD-bd_PCMH"/>
</dbReference>
<dbReference type="GO" id="GO:0016491">
    <property type="term" value="F:oxidoreductase activity"/>
    <property type="evidence" value="ECO:0007669"/>
    <property type="project" value="UniProtKB-KW"/>
</dbReference>
<dbReference type="Pfam" id="PF08031">
    <property type="entry name" value="BBE"/>
    <property type="match status" value="1"/>
</dbReference>